<dbReference type="EMBL" id="JAFKGL010000013">
    <property type="protein sequence ID" value="MBN9412779.1"/>
    <property type="molecule type" value="Genomic_DNA"/>
</dbReference>
<dbReference type="Pfam" id="PF04052">
    <property type="entry name" value="TolB_N"/>
    <property type="match status" value="1"/>
</dbReference>
<keyword evidence="5" id="KW-0131">Cell cycle</keyword>
<evidence type="ECO:0000256" key="5">
    <source>
        <dbReference type="HAMAP-Rule" id="MF_00671"/>
    </source>
</evidence>
<evidence type="ECO:0000256" key="2">
    <source>
        <dbReference type="ARBA" id="ARBA00009820"/>
    </source>
</evidence>
<keyword evidence="3 5" id="KW-0732">Signal</keyword>
<evidence type="ECO:0000313" key="7">
    <source>
        <dbReference type="EMBL" id="MBN9412779.1"/>
    </source>
</evidence>
<comment type="caution">
    <text evidence="7">The sequence shown here is derived from an EMBL/GenBank/DDBJ whole genome shotgun (WGS) entry which is preliminary data.</text>
</comment>
<dbReference type="SUPFAM" id="SSF69304">
    <property type="entry name" value="Tricorn protease N-terminal domain"/>
    <property type="match status" value="1"/>
</dbReference>
<name>A0A8J7PSC6_9PROT</name>
<organism evidence="7 8">
    <name type="scientific">Candidatus Paracaedimonas acanthamoebae</name>
    <dbReference type="NCBI Taxonomy" id="244581"/>
    <lineage>
        <taxon>Bacteria</taxon>
        <taxon>Pseudomonadati</taxon>
        <taxon>Pseudomonadota</taxon>
        <taxon>Alphaproteobacteria</taxon>
        <taxon>Holosporales</taxon>
        <taxon>Caedimonadaceae</taxon>
        <taxon>Candidatus Paracaedimonas</taxon>
    </lineage>
</organism>
<comment type="subcellular location">
    <subcellularLocation>
        <location evidence="1 5">Periplasm</location>
    </subcellularLocation>
</comment>
<evidence type="ECO:0000313" key="8">
    <source>
        <dbReference type="Proteomes" id="UP000664414"/>
    </source>
</evidence>
<reference evidence="7" key="1">
    <citation type="submission" date="2021-02" db="EMBL/GenBank/DDBJ databases">
        <title>Thiocyanate and organic carbon inputs drive convergent selection for specific autotrophic Afipia and Thiobacillus strains within complex microbiomes.</title>
        <authorList>
            <person name="Huddy R.J."/>
            <person name="Sachdeva R."/>
            <person name="Kadzinga F."/>
            <person name="Kantor R.S."/>
            <person name="Harrison S.T.L."/>
            <person name="Banfield J.F."/>
        </authorList>
    </citation>
    <scope>NUCLEOTIDE SEQUENCE</scope>
    <source>
        <strain evidence="7">SCN18_10_11_15_R4_P_38_20</strain>
    </source>
</reference>
<dbReference type="GO" id="GO:0042597">
    <property type="term" value="C:periplasmic space"/>
    <property type="evidence" value="ECO:0007669"/>
    <property type="project" value="UniProtKB-SubCell"/>
</dbReference>
<evidence type="ECO:0000256" key="4">
    <source>
        <dbReference type="ARBA" id="ARBA00022764"/>
    </source>
</evidence>
<dbReference type="InterPro" id="IPR014167">
    <property type="entry name" value="Tol-Pal_TolB"/>
</dbReference>
<dbReference type="InterPro" id="IPR011659">
    <property type="entry name" value="WD40"/>
</dbReference>
<keyword evidence="5" id="KW-0132">Cell division</keyword>
<dbReference type="SUPFAM" id="SSF52964">
    <property type="entry name" value="TolB, N-terminal domain"/>
    <property type="match status" value="1"/>
</dbReference>
<comment type="function">
    <text evidence="5">Part of the Tol-Pal system, which plays a role in outer membrane invagination during cell division and is important for maintaining outer membrane integrity.</text>
</comment>
<gene>
    <name evidence="5 7" type="primary">tolB</name>
    <name evidence="7" type="ORF">J0H12_02475</name>
</gene>
<protein>
    <recommendedName>
        <fullName evidence="5">Tol-Pal system protein TolB</fullName>
    </recommendedName>
</protein>
<dbReference type="Pfam" id="PF07676">
    <property type="entry name" value="PD40"/>
    <property type="match status" value="3"/>
</dbReference>
<dbReference type="NCBIfam" id="TIGR02800">
    <property type="entry name" value="propeller_TolB"/>
    <property type="match status" value="1"/>
</dbReference>
<dbReference type="PANTHER" id="PTHR36842:SF1">
    <property type="entry name" value="PROTEIN TOLB"/>
    <property type="match status" value="1"/>
</dbReference>
<comment type="subunit">
    <text evidence="5">The Tol-Pal system is composed of five core proteins: the inner membrane proteins TolA, TolQ and TolR, the periplasmic protein TolB and the outer membrane protein Pal. They form a network linking the inner and outer membranes and the peptidoglycan layer.</text>
</comment>
<evidence type="ECO:0000259" key="6">
    <source>
        <dbReference type="Pfam" id="PF04052"/>
    </source>
</evidence>
<dbReference type="HAMAP" id="MF_00671">
    <property type="entry name" value="TolB"/>
    <property type="match status" value="1"/>
</dbReference>
<dbReference type="Gene3D" id="3.40.50.10070">
    <property type="entry name" value="TolB, N-terminal domain"/>
    <property type="match status" value="1"/>
</dbReference>
<evidence type="ECO:0000256" key="3">
    <source>
        <dbReference type="ARBA" id="ARBA00022729"/>
    </source>
</evidence>
<dbReference type="InterPro" id="IPR007195">
    <property type="entry name" value="TolB_N"/>
</dbReference>
<evidence type="ECO:0000256" key="1">
    <source>
        <dbReference type="ARBA" id="ARBA00004418"/>
    </source>
</evidence>
<dbReference type="PANTHER" id="PTHR36842">
    <property type="entry name" value="PROTEIN TOLB HOMOLOG"/>
    <property type="match status" value="1"/>
</dbReference>
<feature type="domain" description="TolB N-terminal" evidence="6">
    <location>
        <begin position="26"/>
        <end position="132"/>
    </location>
</feature>
<dbReference type="GO" id="GO:0051301">
    <property type="term" value="P:cell division"/>
    <property type="evidence" value="ECO:0007669"/>
    <property type="project" value="UniProtKB-UniRule"/>
</dbReference>
<dbReference type="GO" id="GO:0017038">
    <property type="term" value="P:protein import"/>
    <property type="evidence" value="ECO:0007669"/>
    <property type="project" value="InterPro"/>
</dbReference>
<comment type="similarity">
    <text evidence="2 5">Belongs to the TolB family.</text>
</comment>
<accession>A0A8J7PSC6</accession>
<dbReference type="InterPro" id="IPR011042">
    <property type="entry name" value="6-blade_b-propeller_TolB-like"/>
</dbReference>
<sequence>MRKIKNLVTFVFVSLWIMMPLHAELVIDVTSGSVEPMPIAVTDFYGTTPHLAEIGAQISKIVSDDLESCGLFKPLDKMAFIQSPAQLRDYIRHADWRLINAQTLVRGEIKQLSDGHLRVEFRLFDVISEKQMEGLSFPFDPKLIRRIAHKIADAIYKRVTGDEGYFDTRIVYVSQTGPLTNARKRLAIMDQDGANAKLLSLGDTSVLTPRFSPDGQEIAYLEFSRQRNMAPHVYRIQLSTLQRQLVGNFKGMTFAPHYSPDGKNVVMSFSAGGRTSLYKMNIFTRTVQRLTDGPVIDTSPCYSPDGTKIVFNSDRGGKPQLYIMSAEGGEAQRISFGQGRYMTPVWSPRGDLIAFTKQHAGNFYIGVIKPDGTGERLIAQGYVVEDPCWSPNGRVIMFTRMERSGKSKIYKVDMTGYNERLIPTPVGTEARGPSWSPPLN</sequence>
<dbReference type="AlphaFoldDB" id="A0A8J7PSC6"/>
<dbReference type="Gene3D" id="2.120.10.30">
    <property type="entry name" value="TolB, C-terminal domain"/>
    <property type="match status" value="1"/>
</dbReference>
<keyword evidence="4 5" id="KW-0574">Periplasm</keyword>
<dbReference type="Proteomes" id="UP000664414">
    <property type="component" value="Unassembled WGS sequence"/>
</dbReference>
<proteinExistence type="inferred from homology"/>